<reference evidence="2" key="2">
    <citation type="journal article" date="2016" name="Fungal Biol.">
        <title>Ochratoxin A production by Penicillium thymicola.</title>
        <authorList>
            <person name="Nguyen H.D.T."/>
            <person name="McMullin D.R."/>
            <person name="Ponomareva E."/>
            <person name="Riley R."/>
            <person name="Pomraning K.R."/>
            <person name="Baker S.E."/>
            <person name="Seifert K.A."/>
        </authorList>
    </citation>
    <scope>NUCLEOTIDE SEQUENCE</scope>
    <source>
        <strain evidence="2">DAOM 180753</strain>
    </source>
</reference>
<gene>
    <name evidence="2" type="ORF">VN97_g10413</name>
</gene>
<name>A0AAI9T9X1_PENTH</name>
<keyword evidence="3" id="KW-1185">Reference proteome</keyword>
<evidence type="ECO:0000256" key="1">
    <source>
        <dbReference type="SAM" id="MobiDB-lite"/>
    </source>
</evidence>
<organism evidence="2 3">
    <name type="scientific">Penicillium thymicola</name>
    <dbReference type="NCBI Taxonomy" id="293382"/>
    <lineage>
        <taxon>Eukaryota</taxon>
        <taxon>Fungi</taxon>
        <taxon>Dikarya</taxon>
        <taxon>Ascomycota</taxon>
        <taxon>Pezizomycotina</taxon>
        <taxon>Eurotiomycetes</taxon>
        <taxon>Eurotiomycetidae</taxon>
        <taxon>Eurotiales</taxon>
        <taxon>Aspergillaceae</taxon>
        <taxon>Penicillium</taxon>
    </lineage>
</organism>
<protein>
    <submittedName>
        <fullName evidence="2">Uncharacterized protein</fullName>
    </submittedName>
</protein>
<feature type="non-terminal residue" evidence="2">
    <location>
        <position position="1"/>
    </location>
</feature>
<evidence type="ECO:0000313" key="2">
    <source>
        <dbReference type="EMBL" id="KAJ9483006.1"/>
    </source>
</evidence>
<dbReference type="AlphaFoldDB" id="A0AAI9T9X1"/>
<accession>A0AAI9T9X1</accession>
<sequence>ENLLSGGAHQHPVGGGGPCHD</sequence>
<evidence type="ECO:0000313" key="3">
    <source>
        <dbReference type="Proteomes" id="UP001227192"/>
    </source>
</evidence>
<feature type="compositionally biased region" description="Low complexity" evidence="1">
    <location>
        <begin position="1"/>
        <end position="12"/>
    </location>
</feature>
<feature type="region of interest" description="Disordered" evidence="1">
    <location>
        <begin position="1"/>
        <end position="21"/>
    </location>
</feature>
<proteinExistence type="predicted"/>
<dbReference type="Proteomes" id="UP001227192">
    <property type="component" value="Unassembled WGS sequence"/>
</dbReference>
<comment type="caution">
    <text evidence="2">The sequence shown here is derived from an EMBL/GenBank/DDBJ whole genome shotgun (WGS) entry which is preliminary data.</text>
</comment>
<dbReference type="EMBL" id="LACB01000480">
    <property type="protein sequence ID" value="KAJ9483006.1"/>
    <property type="molecule type" value="Genomic_DNA"/>
</dbReference>
<reference evidence="2" key="1">
    <citation type="submission" date="2015-06" db="EMBL/GenBank/DDBJ databases">
        <authorList>
            <person name="Nguyen H."/>
        </authorList>
    </citation>
    <scope>NUCLEOTIDE SEQUENCE</scope>
    <source>
        <strain evidence="2">DAOM 180753</strain>
    </source>
</reference>